<name>A0A4V2JXF8_9MICR</name>
<proteinExistence type="predicted"/>
<keyword evidence="2" id="KW-1185">Reference proteome</keyword>
<gene>
    <name evidence="1" type="ORF">CWI38_1095p0020</name>
</gene>
<evidence type="ECO:0000313" key="1">
    <source>
        <dbReference type="EMBL" id="TBU11662.1"/>
    </source>
</evidence>
<dbReference type="Proteomes" id="UP000292282">
    <property type="component" value="Unassembled WGS sequence"/>
</dbReference>
<dbReference type="VEuPathDB" id="MicrosporidiaDB:CWI38_1095p0020"/>
<protein>
    <submittedName>
        <fullName evidence="1">Uncharacterized protein</fullName>
    </submittedName>
</protein>
<sequence length="265" mass="30261">MIVYVLKMAIVYGVISKVIKIVKFILEKSWTRTIKSIFYLIHLYYKITCKLAQFLKKIIVMIYNSCLLPICVYGGIEYKRIPTGYSKWQKSYRLFAISLYGIHIFSEKTITTLRKNICFKDIGAFFGFTEIGHDNMEAGINELEAQDTNNQPKIILPNKTDKKSAKNNTSATKNKIQSKKTVKINKPYVINHNIPTDNEISCNGLKRKNPKIDPYDTIVVETLDESILKKVQQSHDQGDITSLSTSEILGFHIADGIYDGISFLD</sequence>
<organism evidence="1 2">
    <name type="scientific">Hamiltosporidium tvaerminnensis</name>
    <dbReference type="NCBI Taxonomy" id="1176355"/>
    <lineage>
        <taxon>Eukaryota</taxon>
        <taxon>Fungi</taxon>
        <taxon>Fungi incertae sedis</taxon>
        <taxon>Microsporidia</taxon>
        <taxon>Dubosqiidae</taxon>
        <taxon>Hamiltosporidium</taxon>
    </lineage>
</organism>
<accession>A0A4V2JXF8</accession>
<comment type="caution">
    <text evidence="1">The sequence shown here is derived from an EMBL/GenBank/DDBJ whole genome shotgun (WGS) entry which is preliminary data.</text>
</comment>
<reference evidence="1 2" key="1">
    <citation type="submission" date="2017-12" db="EMBL/GenBank/DDBJ databases">
        <authorList>
            <person name="Pombert J.-F."/>
            <person name="Haag K.L."/>
            <person name="Ebert D."/>
        </authorList>
    </citation>
    <scope>NUCLEOTIDE SEQUENCE [LARGE SCALE GENOMIC DNA]</scope>
    <source>
        <strain evidence="1">IL-G-3</strain>
    </source>
</reference>
<dbReference type="AlphaFoldDB" id="A0A4V2JXF8"/>
<dbReference type="EMBL" id="PITK01001095">
    <property type="protein sequence ID" value="TBU11662.1"/>
    <property type="molecule type" value="Genomic_DNA"/>
</dbReference>
<evidence type="ECO:0000313" key="2">
    <source>
        <dbReference type="Proteomes" id="UP000292282"/>
    </source>
</evidence>